<feature type="compositionally biased region" description="Polar residues" evidence="1">
    <location>
        <begin position="101"/>
        <end position="119"/>
    </location>
</feature>
<proteinExistence type="predicted"/>
<protein>
    <submittedName>
        <fullName evidence="3">Uncharacterized protein LOC105042776</fullName>
    </submittedName>
</protein>
<dbReference type="KEGG" id="egu:105042776"/>
<dbReference type="GeneID" id="105042776"/>
<evidence type="ECO:0000313" key="3">
    <source>
        <dbReference type="RefSeq" id="XP_010918396.1"/>
    </source>
</evidence>
<name>A0A6I9R690_ELAGV</name>
<gene>
    <name evidence="3" type="primary">LOC105042776</name>
</gene>
<feature type="region of interest" description="Disordered" evidence="1">
    <location>
        <begin position="63"/>
        <end position="143"/>
    </location>
</feature>
<sequence length="143" mass="15427">MGSWTIDPVQIIIKLTFHRTPKQIKNPTRLLAYYERLRHLLTFFVSSSHLGFKDWPIGATATGEASGIQAAEEERNSNAGVETTPACGEPATASFRAWRARQQSRTLATPSGSTSSPTHIPTPIDSSPSMPSNNASIASSSSK</sequence>
<evidence type="ECO:0000256" key="1">
    <source>
        <dbReference type="SAM" id="MobiDB-lite"/>
    </source>
</evidence>
<feature type="compositionally biased region" description="Low complexity" evidence="1">
    <location>
        <begin position="126"/>
        <end position="143"/>
    </location>
</feature>
<accession>A0A6I9R690</accession>
<reference evidence="3" key="1">
    <citation type="submission" date="2025-08" db="UniProtKB">
        <authorList>
            <consortium name="RefSeq"/>
        </authorList>
    </citation>
    <scope>IDENTIFICATION</scope>
</reference>
<dbReference type="Proteomes" id="UP000504607">
    <property type="component" value="Chromosome 4"/>
</dbReference>
<keyword evidence="2" id="KW-1185">Reference proteome</keyword>
<dbReference type="RefSeq" id="XP_010918396.1">
    <property type="nucleotide sequence ID" value="XM_010920094.3"/>
</dbReference>
<organism evidence="2 3">
    <name type="scientific">Elaeis guineensis var. tenera</name>
    <name type="common">Oil palm</name>
    <dbReference type="NCBI Taxonomy" id="51953"/>
    <lineage>
        <taxon>Eukaryota</taxon>
        <taxon>Viridiplantae</taxon>
        <taxon>Streptophyta</taxon>
        <taxon>Embryophyta</taxon>
        <taxon>Tracheophyta</taxon>
        <taxon>Spermatophyta</taxon>
        <taxon>Magnoliopsida</taxon>
        <taxon>Liliopsida</taxon>
        <taxon>Arecaceae</taxon>
        <taxon>Arecoideae</taxon>
        <taxon>Cocoseae</taxon>
        <taxon>Elaeidinae</taxon>
        <taxon>Elaeis</taxon>
    </lineage>
</organism>
<dbReference type="InParanoid" id="A0A6I9R690"/>
<dbReference type="AlphaFoldDB" id="A0A6I9R690"/>
<evidence type="ECO:0000313" key="2">
    <source>
        <dbReference type="Proteomes" id="UP000504607"/>
    </source>
</evidence>